<evidence type="ECO:0000313" key="4">
    <source>
        <dbReference type="Proteomes" id="UP001204144"/>
    </source>
</evidence>
<keyword evidence="1" id="KW-0732">Signal</keyword>
<feature type="domain" description="Peptidase S12 Pab87-related C-terminal" evidence="2">
    <location>
        <begin position="103"/>
        <end position="190"/>
    </location>
</feature>
<reference evidence="3 4" key="1">
    <citation type="submission" date="2018-11" db="EMBL/GenBank/DDBJ databases">
        <title>Novel bacteria species description.</title>
        <authorList>
            <person name="Han J.-H."/>
        </authorList>
    </citation>
    <scope>NUCLEOTIDE SEQUENCE [LARGE SCALE GENOMIC DNA]</scope>
    <source>
        <strain evidence="3 4">KCTC23259</strain>
    </source>
</reference>
<protein>
    <submittedName>
        <fullName evidence="3">DUF3471 domain-containing protein</fullName>
    </submittedName>
</protein>
<evidence type="ECO:0000256" key="1">
    <source>
        <dbReference type="SAM" id="SignalP"/>
    </source>
</evidence>
<proteinExistence type="predicted"/>
<gene>
    <name evidence="3" type="ORF">EGI31_07130</name>
</gene>
<feature type="signal peptide" evidence="1">
    <location>
        <begin position="1"/>
        <end position="19"/>
    </location>
</feature>
<feature type="chain" id="PRO_5042226627" evidence="1">
    <location>
        <begin position="20"/>
        <end position="194"/>
    </location>
</feature>
<dbReference type="Pfam" id="PF11954">
    <property type="entry name" value="DUF3471"/>
    <property type="match status" value="1"/>
</dbReference>
<name>A0AAE3H1V3_9BACT</name>
<dbReference type="RefSeq" id="WP_255036498.1">
    <property type="nucleotide sequence ID" value="NZ_RJUF01000014.1"/>
</dbReference>
<dbReference type="Proteomes" id="UP001204144">
    <property type="component" value="Unassembled WGS sequence"/>
</dbReference>
<dbReference type="AlphaFoldDB" id="A0AAE3H1V3"/>
<organism evidence="3 4">
    <name type="scientific">Lacihabitans soyangensis</name>
    <dbReference type="NCBI Taxonomy" id="869394"/>
    <lineage>
        <taxon>Bacteria</taxon>
        <taxon>Pseudomonadati</taxon>
        <taxon>Bacteroidota</taxon>
        <taxon>Cytophagia</taxon>
        <taxon>Cytophagales</taxon>
        <taxon>Leadbetterellaceae</taxon>
        <taxon>Lacihabitans</taxon>
    </lineage>
</organism>
<sequence length="194" mass="20975">MKKLFVIVLFLTFPLFVSAQNGNLLDYAGAFKFDGAPFEKIIISVEGSTLFAEAEGVGKGEIFPSKNKDEFTEPNNNAVLVFNRDGSGQVVSLTVKVQGSELKGTKQSDAKAEYLGKYKFADDSAVASMTVSLKDGELFGETDQGSAVLKSTDKKDIFNVVGYDGSVEFIRDSAGKVSKVILKVQDMVMNGEKQ</sequence>
<evidence type="ECO:0000313" key="3">
    <source>
        <dbReference type="EMBL" id="MCP9762725.1"/>
    </source>
</evidence>
<accession>A0AAE3H1V3</accession>
<evidence type="ECO:0000259" key="2">
    <source>
        <dbReference type="Pfam" id="PF11954"/>
    </source>
</evidence>
<keyword evidence="4" id="KW-1185">Reference proteome</keyword>
<comment type="caution">
    <text evidence="3">The sequence shown here is derived from an EMBL/GenBank/DDBJ whole genome shotgun (WGS) entry which is preliminary data.</text>
</comment>
<dbReference type="InterPro" id="IPR021860">
    <property type="entry name" value="Peptidase_S12_Pab87-rel_C"/>
</dbReference>
<dbReference type="EMBL" id="RJUF01000014">
    <property type="protein sequence ID" value="MCP9762725.1"/>
    <property type="molecule type" value="Genomic_DNA"/>
</dbReference>